<dbReference type="AlphaFoldDB" id="A0A6I4SUW2"/>
<protein>
    <submittedName>
        <fullName evidence="2">Uncharacterized protein</fullName>
    </submittedName>
</protein>
<gene>
    <name evidence="2" type="ORF">GRI89_09610</name>
</gene>
<name>A0A6I4SUW2_9SPHN</name>
<reference evidence="2 3" key="1">
    <citation type="submission" date="2019-12" db="EMBL/GenBank/DDBJ databases">
        <title>Genomic-based taxomic classification of the family Erythrobacteraceae.</title>
        <authorList>
            <person name="Xu L."/>
        </authorList>
    </citation>
    <scope>NUCLEOTIDE SEQUENCE [LARGE SCALE GENOMIC DNA]</scope>
    <source>
        <strain evidence="2 3">MCCC 1K01500</strain>
    </source>
</reference>
<sequence>MIRSAAAAIAAAALLATGPVQAEDATQADRVAAFAKLPYWPGFWVSEKYHDTTITGTAPQRPAGSPPLDRLNGFDAPWNAEGKARQAEDAKTRGSRGADGWGYPMMMDAATPFQVMITPEETLIVNAYGETRHIYTDGRELPAAEDMWPTVWGTSIGHWDGDTLVIETVQVQSPAIYFHGAPTFSEDAKYHERMRLEGERLAMSITVEDPTTLTGPWSKSITYLRETGFDRMIQMDFSNDRTDYSDGVGTIDPPKD</sequence>
<dbReference type="EMBL" id="WTYM01000039">
    <property type="protein sequence ID" value="MXO59795.1"/>
    <property type="molecule type" value="Genomic_DNA"/>
</dbReference>
<dbReference type="Proteomes" id="UP000433652">
    <property type="component" value="Unassembled WGS sequence"/>
</dbReference>
<evidence type="ECO:0000313" key="2">
    <source>
        <dbReference type="EMBL" id="MXO59795.1"/>
    </source>
</evidence>
<proteinExistence type="predicted"/>
<comment type="caution">
    <text evidence="2">The sequence shown here is derived from an EMBL/GenBank/DDBJ whole genome shotgun (WGS) entry which is preliminary data.</text>
</comment>
<feature type="signal peptide" evidence="1">
    <location>
        <begin position="1"/>
        <end position="22"/>
    </location>
</feature>
<keyword evidence="3" id="KW-1185">Reference proteome</keyword>
<evidence type="ECO:0000313" key="3">
    <source>
        <dbReference type="Proteomes" id="UP000433652"/>
    </source>
</evidence>
<feature type="chain" id="PRO_5026045488" evidence="1">
    <location>
        <begin position="23"/>
        <end position="256"/>
    </location>
</feature>
<keyword evidence="1" id="KW-0732">Signal</keyword>
<accession>A0A6I4SUW2</accession>
<dbReference type="OrthoDB" id="7054794at2"/>
<evidence type="ECO:0000256" key="1">
    <source>
        <dbReference type="SAM" id="SignalP"/>
    </source>
</evidence>
<organism evidence="2 3">
    <name type="scientific">Croceibacterium salegens</name>
    <dbReference type="NCBI Taxonomy" id="1737568"/>
    <lineage>
        <taxon>Bacteria</taxon>
        <taxon>Pseudomonadati</taxon>
        <taxon>Pseudomonadota</taxon>
        <taxon>Alphaproteobacteria</taxon>
        <taxon>Sphingomonadales</taxon>
        <taxon>Erythrobacteraceae</taxon>
        <taxon>Croceibacterium</taxon>
    </lineage>
</organism>
<dbReference type="RefSeq" id="WP_159794580.1">
    <property type="nucleotide sequence ID" value="NZ_WTYM01000039.1"/>
</dbReference>